<dbReference type="OrthoDB" id="6621861at2759"/>
<reference evidence="2" key="3">
    <citation type="submission" date="2020-05" db="UniProtKB">
        <authorList>
            <consortium name="EnsemblMetazoa"/>
        </authorList>
    </citation>
    <scope>IDENTIFICATION</scope>
    <source>
        <strain evidence="2">USDA</strain>
    </source>
</reference>
<dbReference type="AlphaFoldDB" id="E0VD44"/>
<dbReference type="CTD" id="8238161"/>
<reference evidence="1" key="1">
    <citation type="submission" date="2007-04" db="EMBL/GenBank/DDBJ databases">
        <title>Annotation of Pediculus humanus corporis strain USDA.</title>
        <authorList>
            <person name="Kirkness E."/>
            <person name="Hannick L."/>
            <person name="Hass B."/>
            <person name="Bruggner R."/>
            <person name="Lawson D."/>
            <person name="Bidwell S."/>
            <person name="Joardar V."/>
            <person name="Caler E."/>
            <person name="Walenz B."/>
            <person name="Inman J."/>
            <person name="Schobel S."/>
            <person name="Galinsky K."/>
            <person name="Amedeo P."/>
            <person name="Strausberg R."/>
        </authorList>
    </citation>
    <scope>NUCLEOTIDE SEQUENCE</scope>
    <source>
        <strain evidence="1">USDA</strain>
    </source>
</reference>
<name>E0VD44_PEDHC</name>
<reference evidence="1" key="2">
    <citation type="submission" date="2007-04" db="EMBL/GenBank/DDBJ databases">
        <title>The genome of the human body louse.</title>
        <authorList>
            <consortium name="The Human Body Louse Genome Consortium"/>
            <person name="Kirkness E."/>
            <person name="Walenz B."/>
            <person name="Hass B."/>
            <person name="Bruggner R."/>
            <person name="Strausberg R."/>
        </authorList>
    </citation>
    <scope>NUCLEOTIDE SEQUENCE</scope>
    <source>
        <strain evidence="1">USDA</strain>
    </source>
</reference>
<evidence type="ECO:0000313" key="1">
    <source>
        <dbReference type="EMBL" id="EEB11300.1"/>
    </source>
</evidence>
<evidence type="ECO:0000313" key="3">
    <source>
        <dbReference type="Proteomes" id="UP000009046"/>
    </source>
</evidence>
<dbReference type="Pfam" id="PF01395">
    <property type="entry name" value="PBP_GOBP"/>
    <property type="match status" value="1"/>
</dbReference>
<dbReference type="SUPFAM" id="SSF47565">
    <property type="entry name" value="Insect pheromone/odorant-binding proteins"/>
    <property type="match status" value="1"/>
</dbReference>
<evidence type="ECO:0000313" key="2">
    <source>
        <dbReference type="EnsemblMetazoa" id="PHUM105570-PA"/>
    </source>
</evidence>
<dbReference type="CDD" id="cd23992">
    <property type="entry name" value="PBP_GOBP"/>
    <property type="match status" value="1"/>
</dbReference>
<dbReference type="Proteomes" id="UP000009046">
    <property type="component" value="Unassembled WGS sequence"/>
</dbReference>
<protein>
    <submittedName>
        <fullName evidence="1 2">Uncharacterized protein</fullName>
    </submittedName>
</protein>
<dbReference type="EMBL" id="DS235072">
    <property type="protein sequence ID" value="EEB11300.1"/>
    <property type="molecule type" value="Genomic_DNA"/>
</dbReference>
<dbReference type="GO" id="GO:0005549">
    <property type="term" value="F:odorant binding"/>
    <property type="evidence" value="ECO:0007669"/>
    <property type="project" value="InterPro"/>
</dbReference>
<dbReference type="EnsemblMetazoa" id="PHUM105570-RA">
    <property type="protein sequence ID" value="PHUM105570-PA"/>
    <property type="gene ID" value="PHUM105570"/>
</dbReference>
<keyword evidence="3" id="KW-1185">Reference proteome</keyword>
<dbReference type="VEuPathDB" id="VectorBase:PHUM105570"/>
<dbReference type="HOGENOM" id="CLU_1654253_0_0_1"/>
<accession>E0VD44</accession>
<gene>
    <name evidence="2" type="primary">8238161</name>
    <name evidence="1" type="ORF">Phum_PHUM105570</name>
</gene>
<dbReference type="eggNOG" id="ENOG502SB5Y">
    <property type="taxonomic scope" value="Eukaryota"/>
</dbReference>
<dbReference type="InterPro" id="IPR036728">
    <property type="entry name" value="PBP_GOBP_sf"/>
</dbReference>
<proteinExistence type="predicted"/>
<dbReference type="EMBL" id="AAZO01001253">
    <property type="status" value="NOT_ANNOTATED_CDS"/>
    <property type="molecule type" value="Genomic_DNA"/>
</dbReference>
<dbReference type="GeneID" id="8238161"/>
<dbReference type="KEGG" id="phu:Phum_PHUM105570"/>
<dbReference type="RefSeq" id="XP_002424038.1">
    <property type="nucleotide sequence ID" value="XM_002423993.1"/>
</dbReference>
<sequence>MDSVSGGFVPMKSIYLRNKKLQIIPNGGGIGDFLSTAVQDGISTTSAFKSPTMFLGGFSILMQPLPNGTEFAGQFTQSLPHYFNLVPVLVHKNFNNDVIVVDNNFKCFIYCLYYNYGWMNEKGNFKYVEMKNTLEESSLEESSIEYLLDSCTEIANVCSI</sequence>
<dbReference type="Gene3D" id="1.10.238.20">
    <property type="entry name" value="Pheromone/general odorant binding protein domain"/>
    <property type="match status" value="1"/>
</dbReference>
<dbReference type="InParanoid" id="E0VD44"/>
<dbReference type="EMBL" id="AAZO01001254">
    <property type="status" value="NOT_ANNOTATED_CDS"/>
    <property type="molecule type" value="Genomic_DNA"/>
</dbReference>
<organism>
    <name type="scientific">Pediculus humanus subsp. corporis</name>
    <name type="common">Body louse</name>
    <dbReference type="NCBI Taxonomy" id="121224"/>
    <lineage>
        <taxon>Eukaryota</taxon>
        <taxon>Metazoa</taxon>
        <taxon>Ecdysozoa</taxon>
        <taxon>Arthropoda</taxon>
        <taxon>Hexapoda</taxon>
        <taxon>Insecta</taxon>
        <taxon>Pterygota</taxon>
        <taxon>Neoptera</taxon>
        <taxon>Paraneoptera</taxon>
        <taxon>Psocodea</taxon>
        <taxon>Troctomorpha</taxon>
        <taxon>Phthiraptera</taxon>
        <taxon>Anoplura</taxon>
        <taxon>Pediculidae</taxon>
        <taxon>Pediculus</taxon>
    </lineage>
</organism>
<dbReference type="InterPro" id="IPR006170">
    <property type="entry name" value="PBP/GOBP"/>
</dbReference>